<evidence type="ECO:0000256" key="1">
    <source>
        <dbReference type="SAM" id="MobiDB-lite"/>
    </source>
</evidence>
<gene>
    <name evidence="2" type="ORF">EGYM00392_LOCUS37390</name>
</gene>
<feature type="compositionally biased region" description="Basic and acidic residues" evidence="1">
    <location>
        <begin position="14"/>
        <end position="23"/>
    </location>
</feature>
<dbReference type="AlphaFoldDB" id="A0A7S1NK74"/>
<dbReference type="EMBL" id="HBGA01100229">
    <property type="protein sequence ID" value="CAD9026260.1"/>
    <property type="molecule type" value="Transcribed_RNA"/>
</dbReference>
<name>A0A7S1NK74_9EUGL</name>
<sequence>MVHAFPALSPAPCPEHKANHGEKSMPSLAMDTKHTVSDDRTIHSERITQIGIHVVLIRWHRPLLTAAFTTTRLAKILQLHRVWGVGCCKLLHLFQRLHPACLRPVCP</sequence>
<accession>A0A7S1NK74</accession>
<reference evidence="2" key="1">
    <citation type="submission" date="2021-01" db="EMBL/GenBank/DDBJ databases">
        <authorList>
            <person name="Corre E."/>
            <person name="Pelletier E."/>
            <person name="Niang G."/>
            <person name="Scheremetjew M."/>
            <person name="Finn R."/>
            <person name="Kale V."/>
            <person name="Holt S."/>
            <person name="Cochrane G."/>
            <person name="Meng A."/>
            <person name="Brown T."/>
            <person name="Cohen L."/>
        </authorList>
    </citation>
    <scope>NUCLEOTIDE SEQUENCE</scope>
    <source>
        <strain evidence="2">NIES-381</strain>
    </source>
</reference>
<protein>
    <submittedName>
        <fullName evidence="2">Uncharacterized protein</fullName>
    </submittedName>
</protein>
<organism evidence="2">
    <name type="scientific">Eutreptiella gymnastica</name>
    <dbReference type="NCBI Taxonomy" id="73025"/>
    <lineage>
        <taxon>Eukaryota</taxon>
        <taxon>Discoba</taxon>
        <taxon>Euglenozoa</taxon>
        <taxon>Euglenida</taxon>
        <taxon>Spirocuta</taxon>
        <taxon>Euglenophyceae</taxon>
        <taxon>Eutreptiales</taxon>
        <taxon>Eutreptiaceae</taxon>
        <taxon>Eutreptiella</taxon>
    </lineage>
</organism>
<evidence type="ECO:0000313" key="2">
    <source>
        <dbReference type="EMBL" id="CAD9026260.1"/>
    </source>
</evidence>
<feature type="region of interest" description="Disordered" evidence="1">
    <location>
        <begin position="1"/>
        <end position="35"/>
    </location>
</feature>
<proteinExistence type="predicted"/>